<accession>A0ABT1BZN7</accession>
<dbReference type="InterPro" id="IPR011659">
    <property type="entry name" value="WD40"/>
</dbReference>
<reference evidence="1 2" key="1">
    <citation type="submission" date="2022-06" db="EMBL/GenBank/DDBJ databases">
        <title>A taxonomic note on the genus Prevotella: Description of four novel genera and emended description of the genera Hallella and Xylanibacter.</title>
        <authorList>
            <person name="Hitch T.C.A."/>
        </authorList>
    </citation>
    <scope>NUCLEOTIDE SEQUENCE [LARGE SCALE GENOMIC DNA]</scope>
    <source>
        <strain evidence="1 2">DSM 100619</strain>
    </source>
</reference>
<dbReference type="InterPro" id="IPR011042">
    <property type="entry name" value="6-blade_b-propeller_TolB-like"/>
</dbReference>
<dbReference type="Gene3D" id="2.120.10.30">
    <property type="entry name" value="TolB, C-terminal domain"/>
    <property type="match status" value="1"/>
</dbReference>
<keyword evidence="2" id="KW-1185">Reference proteome</keyword>
<proteinExistence type="predicted"/>
<protein>
    <recommendedName>
        <fullName evidence="3">WD40-like Beta Propeller Repeat</fullName>
    </recommendedName>
</protein>
<dbReference type="SUPFAM" id="SSF82171">
    <property type="entry name" value="DPP6 N-terminal domain-like"/>
    <property type="match status" value="1"/>
</dbReference>
<evidence type="ECO:0008006" key="3">
    <source>
        <dbReference type="Google" id="ProtNLM"/>
    </source>
</evidence>
<dbReference type="RefSeq" id="WP_252761893.1">
    <property type="nucleotide sequence ID" value="NZ_JAMXLY010000072.1"/>
</dbReference>
<organism evidence="1 2">
    <name type="scientific">Segatella cerevisiae</name>
    <dbReference type="NCBI Taxonomy" id="2053716"/>
    <lineage>
        <taxon>Bacteria</taxon>
        <taxon>Pseudomonadati</taxon>
        <taxon>Bacteroidota</taxon>
        <taxon>Bacteroidia</taxon>
        <taxon>Bacteroidales</taxon>
        <taxon>Prevotellaceae</taxon>
        <taxon>Segatella</taxon>
    </lineage>
</organism>
<dbReference type="Proteomes" id="UP001204015">
    <property type="component" value="Unassembled WGS sequence"/>
</dbReference>
<dbReference type="Pfam" id="PF07676">
    <property type="entry name" value="PD40"/>
    <property type="match status" value="1"/>
</dbReference>
<evidence type="ECO:0000313" key="1">
    <source>
        <dbReference type="EMBL" id="MCO6026543.1"/>
    </source>
</evidence>
<comment type="caution">
    <text evidence="1">The sequence shown here is derived from an EMBL/GenBank/DDBJ whole genome shotgun (WGS) entry which is preliminary data.</text>
</comment>
<name>A0ABT1BZN7_9BACT</name>
<sequence length="487" mass="56165">MRKPLMIYIVVMCLVSCQFCPKNPIKIDQLPAIYPDYVGVSIPIDIAPLNFNYVGGDFDCMDVVVKGSKEGILHSNGNVAEFDINDWHDLTEKNKGGRLVFTVCVERDGKWMQFRDFDIFVSRYPLGEYGLTYRKIAPGYEVYSKMGIYQRNLSNYDESAIFENTNVPGACVNCHTSNRTDPHEFTFHIRGSHGATLVDINGKMEWLKAKNDSIHGSLVYPYWHPNGKYCAYSTNTTHQSFHVIGNERIEVFDQSSDILVYESKTHQLILDSLLMTKDHFETYPSFSSDGKILYFCSAQAEPIPERYQQVKYNLCKISFDPVKGLFGNRVDTIVNARKLGKSLVFPRPSYDGRYIMFTLSDYGCFPIWHKEADLGLLDLRTGKIKMLDRVNSSQTESFHNWNINSHWFVFSSRRGDGLYTRLYLASIDEEGHVSKPFLLPQKNPQKYYEESEYSYNIPDFTKTKVNFDFRKAGEEIMSDNRIDTKIK</sequence>
<evidence type="ECO:0000313" key="2">
    <source>
        <dbReference type="Proteomes" id="UP001204015"/>
    </source>
</evidence>
<dbReference type="EMBL" id="JAMXLY010000072">
    <property type="protein sequence ID" value="MCO6026543.1"/>
    <property type="molecule type" value="Genomic_DNA"/>
</dbReference>
<gene>
    <name evidence="1" type="ORF">NG821_11980</name>
</gene>